<reference evidence="2 3" key="1">
    <citation type="submission" date="2019-01" db="EMBL/GenBank/DDBJ databases">
        <authorList>
            <person name="Adair T.L."/>
            <person name="Lucas L.G."/>
            <person name="Young A.M."/>
            <person name="Antrich S.C."/>
            <person name="Baird A.G."/>
            <person name="Dunn E.L."/>
            <person name="Fernandes B.I."/>
            <person name="Fraley E.G."/>
            <person name="Ghanem A.X."/>
            <person name="Gilbert M.G."/>
            <person name="Morris T.B."/>
            <person name="Nortch B.D."/>
            <person name="Overcash M.E."/>
            <person name="Pavleszek K.E."/>
            <person name="Pellegrini L.I.O."/>
            <person name="Pham L.T."/>
            <person name="Rule L.S."/>
            <person name="Schultz E.M."/>
            <person name="Smith J."/>
            <person name="Thong B.J."/>
            <person name="Turner H.A."/>
            <person name="Walker G."/>
            <person name="Whitaker Z.J."/>
            <person name="Wilsey R.N."/>
            <person name="Yanney R.L."/>
            <person name="Klyczek K."/>
            <person name="Garlena R.A."/>
            <person name="Russell D.A."/>
            <person name="Pope W.H."/>
            <person name="Jacobs-Sera D."/>
            <person name="Hatfull G.F."/>
        </authorList>
    </citation>
    <scope>NUCLEOTIDE SEQUENCE [LARGE SCALE GENOMIC DNA]</scope>
</reference>
<dbReference type="EMBL" id="MK411746">
    <property type="protein sequence ID" value="QAY16140.1"/>
    <property type="molecule type" value="Genomic_DNA"/>
</dbReference>
<evidence type="ECO:0000259" key="1">
    <source>
        <dbReference type="Pfam" id="PF00565"/>
    </source>
</evidence>
<feature type="domain" description="TNase-like" evidence="1">
    <location>
        <begin position="41"/>
        <end position="114"/>
    </location>
</feature>
<dbReference type="InterPro" id="IPR035437">
    <property type="entry name" value="SNase_OB-fold_sf"/>
</dbReference>
<accession>A0A411CQT2</accession>
<dbReference type="Pfam" id="PF00565">
    <property type="entry name" value="SNase"/>
    <property type="match status" value="1"/>
</dbReference>
<dbReference type="Gene3D" id="2.40.50.90">
    <property type="match status" value="1"/>
</dbReference>
<organism evidence="2 3">
    <name type="scientific">Arthrobacter phage Sonali</name>
    <dbReference type="NCBI Taxonomy" id="2510495"/>
    <lineage>
        <taxon>Viruses</taxon>
        <taxon>Duplodnaviria</taxon>
        <taxon>Heunggongvirae</taxon>
        <taxon>Uroviricota</taxon>
        <taxon>Caudoviricetes</taxon>
        <taxon>Sonalivirus</taxon>
        <taxon>Sonalivirus sonali</taxon>
    </lineage>
</organism>
<dbReference type="Proteomes" id="UP000289206">
    <property type="component" value="Segment"/>
</dbReference>
<protein>
    <submittedName>
        <fullName evidence="2">Nuclease</fullName>
    </submittedName>
</protein>
<dbReference type="KEGG" id="vg:55011119"/>
<dbReference type="SUPFAM" id="SSF50199">
    <property type="entry name" value="Staphylococcal nuclease"/>
    <property type="match status" value="1"/>
</dbReference>
<dbReference type="InterPro" id="IPR016071">
    <property type="entry name" value="Staphylococal_nuclease_OB-fold"/>
</dbReference>
<dbReference type="RefSeq" id="YP_009819701.1">
    <property type="nucleotide sequence ID" value="NC_048152.1"/>
</dbReference>
<proteinExistence type="predicted"/>
<dbReference type="GeneID" id="55011119"/>
<keyword evidence="3" id="KW-1185">Reference proteome</keyword>
<evidence type="ECO:0000313" key="2">
    <source>
        <dbReference type="EMBL" id="QAY16140.1"/>
    </source>
</evidence>
<sequence length="123" mass="13076">MTTRDTHPGYSCQGEVLEWHDGDSVRLRLDIWEDTAKTVWVRLDGLDTPELGKPGGAAASARSLLLAPVGSILSVKARHHPTDKFGRVLAQLTNASGVSVNGTLLQEGLAKAYAGGSKTGLWP</sequence>
<evidence type="ECO:0000313" key="3">
    <source>
        <dbReference type="Proteomes" id="UP000289206"/>
    </source>
</evidence>
<gene>
    <name evidence="2" type="primary">28</name>
    <name evidence="2" type="ORF">SEA_SONALI_28</name>
</gene>
<name>A0A411CQT2_9CAUD</name>